<gene>
    <name evidence="1" type="ORF">MM415A02853_0007</name>
    <name evidence="2" type="ORF">MM415B05367_0009</name>
</gene>
<organism evidence="2">
    <name type="scientific">viral metagenome</name>
    <dbReference type="NCBI Taxonomy" id="1070528"/>
    <lineage>
        <taxon>unclassified sequences</taxon>
        <taxon>metagenomes</taxon>
        <taxon>organismal metagenomes</taxon>
    </lineage>
</organism>
<dbReference type="EMBL" id="MT143316">
    <property type="protein sequence ID" value="QJA95466.1"/>
    <property type="molecule type" value="Genomic_DNA"/>
</dbReference>
<sequence length="104" mass="12143">MDKQPTEARQDELAGIREKIARFISEFKDWDGARQYVKDGWLYKADRILSLTVSSGGEMCDHFNETLRTYYIMGCPYCNRTGQKPTVTRTIGEIIKEWEDGKRK</sequence>
<dbReference type="AlphaFoldDB" id="A0A6M3LJM5"/>
<name>A0A6M3LJM5_9ZZZZ</name>
<evidence type="ECO:0000313" key="2">
    <source>
        <dbReference type="EMBL" id="QJA95466.1"/>
    </source>
</evidence>
<protein>
    <submittedName>
        <fullName evidence="2">Uncharacterized protein</fullName>
    </submittedName>
</protein>
<reference evidence="2" key="1">
    <citation type="submission" date="2020-03" db="EMBL/GenBank/DDBJ databases">
        <title>The deep terrestrial virosphere.</title>
        <authorList>
            <person name="Holmfeldt K."/>
            <person name="Nilsson E."/>
            <person name="Simone D."/>
            <person name="Lopez-Fernandez M."/>
            <person name="Wu X."/>
            <person name="de Brujin I."/>
            <person name="Lundin D."/>
            <person name="Andersson A."/>
            <person name="Bertilsson S."/>
            <person name="Dopson M."/>
        </authorList>
    </citation>
    <scope>NUCLEOTIDE SEQUENCE</scope>
    <source>
        <strain evidence="1">MM415A02853</strain>
        <strain evidence="2">MM415B05367</strain>
    </source>
</reference>
<accession>A0A6M3LJM5</accession>
<evidence type="ECO:0000313" key="1">
    <source>
        <dbReference type="EMBL" id="QJA72194.1"/>
    </source>
</evidence>
<proteinExistence type="predicted"/>
<dbReference type="EMBL" id="MT141932">
    <property type="protein sequence ID" value="QJA72194.1"/>
    <property type="molecule type" value="Genomic_DNA"/>
</dbReference>